<dbReference type="EMBL" id="BOPD01000041">
    <property type="protein sequence ID" value="GIJ36065.1"/>
    <property type="molecule type" value="Genomic_DNA"/>
</dbReference>
<evidence type="ECO:0000256" key="1">
    <source>
        <dbReference type="SAM" id="MobiDB-lite"/>
    </source>
</evidence>
<evidence type="ECO:0000313" key="3">
    <source>
        <dbReference type="Proteomes" id="UP000607311"/>
    </source>
</evidence>
<accession>A0A9W5XM52</accession>
<keyword evidence="3" id="KW-1185">Reference proteome</keyword>
<gene>
    <name evidence="2" type="ORF">Vse01_52130</name>
</gene>
<organism evidence="2 3">
    <name type="scientific">Micromonospora sediminimaris</name>
    <dbReference type="NCBI Taxonomy" id="547162"/>
    <lineage>
        <taxon>Bacteria</taxon>
        <taxon>Bacillati</taxon>
        <taxon>Actinomycetota</taxon>
        <taxon>Actinomycetes</taxon>
        <taxon>Micromonosporales</taxon>
        <taxon>Micromonosporaceae</taxon>
        <taxon>Micromonospora</taxon>
    </lineage>
</organism>
<comment type="caution">
    <text evidence="2">The sequence shown here is derived from an EMBL/GenBank/DDBJ whole genome shotgun (WGS) entry which is preliminary data.</text>
</comment>
<proteinExistence type="predicted"/>
<feature type="region of interest" description="Disordered" evidence="1">
    <location>
        <begin position="1"/>
        <end position="66"/>
    </location>
</feature>
<name>A0A9W5XM52_9ACTN</name>
<protein>
    <submittedName>
        <fullName evidence="2">Uncharacterized protein</fullName>
    </submittedName>
</protein>
<sequence length="66" mass="6745">MAGNGDDDGIGTTAPREAGSTVVRRRPPRPGCTTAVRPRAGDATVPPKKANGGYAGWSGPGRRRSV</sequence>
<reference evidence="2" key="1">
    <citation type="submission" date="2021-01" db="EMBL/GenBank/DDBJ databases">
        <title>Whole genome shotgun sequence of Verrucosispora sediminis NBRC 107745.</title>
        <authorList>
            <person name="Komaki H."/>
            <person name="Tamura T."/>
        </authorList>
    </citation>
    <scope>NUCLEOTIDE SEQUENCE</scope>
    <source>
        <strain evidence="2">NBRC 107745</strain>
    </source>
</reference>
<dbReference type="AlphaFoldDB" id="A0A9W5XM52"/>
<dbReference type="Proteomes" id="UP000607311">
    <property type="component" value="Unassembled WGS sequence"/>
</dbReference>
<evidence type="ECO:0000313" key="2">
    <source>
        <dbReference type="EMBL" id="GIJ36065.1"/>
    </source>
</evidence>